<dbReference type="PROSITE" id="PS51671">
    <property type="entry name" value="ACT"/>
    <property type="match status" value="1"/>
</dbReference>
<comment type="function">
    <text evidence="1">Catalyzes the reversible oxidation of 3-phospho-D-glycerate to 3-phosphonooxypyruvate, the first step of the phosphorylated L-serine biosynthesis pathway. Also catalyzes the reversible oxidation of 2-hydroxyglutarate to 2-oxoglutarate.</text>
</comment>
<dbReference type="PANTHER" id="PTHR10996:SF282">
    <property type="entry name" value="D-3-PHOSPHOGLYCERATE DEHYDROGENASE 1-RELATED"/>
    <property type="match status" value="1"/>
</dbReference>
<accession>A0ABW5JIB5</accession>
<comment type="similarity">
    <text evidence="3 11">Belongs to the D-isomer specific 2-hydroxyacid dehydrogenase family.</text>
</comment>
<reference evidence="14" key="1">
    <citation type="journal article" date="2019" name="Int. J. Syst. Evol. Microbiol.">
        <title>The Global Catalogue of Microorganisms (GCM) 10K type strain sequencing project: providing services to taxonomists for standard genome sequencing and annotation.</title>
        <authorList>
            <consortium name="The Broad Institute Genomics Platform"/>
            <consortium name="The Broad Institute Genome Sequencing Center for Infectious Disease"/>
            <person name="Wu L."/>
            <person name="Ma J."/>
        </authorList>
    </citation>
    <scope>NUCLEOTIDE SEQUENCE [LARGE SCALE GENOMIC DNA]</scope>
    <source>
        <strain evidence="14">KCTC 52042</strain>
    </source>
</reference>
<evidence type="ECO:0000256" key="6">
    <source>
        <dbReference type="ARBA" id="ARBA00021582"/>
    </source>
</evidence>
<gene>
    <name evidence="13" type="primary">serA</name>
    <name evidence="13" type="ORF">ACFSVN_01120</name>
</gene>
<evidence type="ECO:0000259" key="12">
    <source>
        <dbReference type="PROSITE" id="PS51671"/>
    </source>
</evidence>
<protein>
    <recommendedName>
        <fullName evidence="6">D-3-phosphoglycerate dehydrogenase</fullName>
        <ecNumber evidence="4">1.1.1.399</ecNumber>
        <ecNumber evidence="5">1.1.1.95</ecNumber>
    </recommendedName>
    <alternativeName>
        <fullName evidence="8">2-oxoglutarate reductase</fullName>
    </alternativeName>
</protein>
<dbReference type="SUPFAM" id="SSF51735">
    <property type="entry name" value="NAD(P)-binding Rossmann-fold domains"/>
    <property type="match status" value="1"/>
</dbReference>
<dbReference type="PROSITE" id="PS00671">
    <property type="entry name" value="D_2_HYDROXYACID_DH_3"/>
    <property type="match status" value="1"/>
</dbReference>
<dbReference type="PANTHER" id="PTHR10996">
    <property type="entry name" value="2-HYDROXYACID DEHYDROGENASE-RELATED"/>
    <property type="match status" value="1"/>
</dbReference>
<dbReference type="Proteomes" id="UP001597460">
    <property type="component" value="Unassembled WGS sequence"/>
</dbReference>
<dbReference type="Gene3D" id="3.40.50.720">
    <property type="entry name" value="NAD(P)-binding Rossmann-like Domain"/>
    <property type="match status" value="2"/>
</dbReference>
<dbReference type="Gene3D" id="3.30.70.260">
    <property type="match status" value="1"/>
</dbReference>
<comment type="caution">
    <text evidence="13">The sequence shown here is derived from an EMBL/GenBank/DDBJ whole genome shotgun (WGS) entry which is preliminary data.</text>
</comment>
<evidence type="ECO:0000256" key="2">
    <source>
        <dbReference type="ARBA" id="ARBA00005216"/>
    </source>
</evidence>
<dbReference type="RefSeq" id="WP_390297350.1">
    <property type="nucleotide sequence ID" value="NZ_JBHULI010000002.1"/>
</dbReference>
<dbReference type="InterPro" id="IPR006140">
    <property type="entry name" value="D-isomer_DH_NAD-bd"/>
</dbReference>
<organism evidence="13 14">
    <name type="scientific">Gracilimonas halophila</name>
    <dbReference type="NCBI Taxonomy" id="1834464"/>
    <lineage>
        <taxon>Bacteria</taxon>
        <taxon>Pseudomonadati</taxon>
        <taxon>Balneolota</taxon>
        <taxon>Balneolia</taxon>
        <taxon>Balneolales</taxon>
        <taxon>Balneolaceae</taxon>
        <taxon>Gracilimonas</taxon>
    </lineage>
</organism>
<dbReference type="InterPro" id="IPR029752">
    <property type="entry name" value="D-isomer_DH_CS1"/>
</dbReference>
<evidence type="ECO:0000256" key="7">
    <source>
        <dbReference type="ARBA" id="ARBA00023002"/>
    </source>
</evidence>
<dbReference type="InterPro" id="IPR054480">
    <property type="entry name" value="AHAS_small-like_ACT"/>
</dbReference>
<dbReference type="InterPro" id="IPR045865">
    <property type="entry name" value="ACT-like_dom_sf"/>
</dbReference>
<evidence type="ECO:0000313" key="13">
    <source>
        <dbReference type="EMBL" id="MFD2531042.1"/>
    </source>
</evidence>
<dbReference type="Pfam" id="PF02826">
    <property type="entry name" value="2-Hacid_dh_C"/>
    <property type="match status" value="1"/>
</dbReference>
<dbReference type="EC" id="1.1.1.95" evidence="5"/>
<evidence type="ECO:0000256" key="8">
    <source>
        <dbReference type="ARBA" id="ARBA00030455"/>
    </source>
</evidence>
<evidence type="ECO:0000256" key="3">
    <source>
        <dbReference type="ARBA" id="ARBA00005854"/>
    </source>
</evidence>
<evidence type="ECO:0000256" key="5">
    <source>
        <dbReference type="ARBA" id="ARBA00013143"/>
    </source>
</evidence>
<proteinExistence type="inferred from homology"/>
<dbReference type="InterPro" id="IPR002912">
    <property type="entry name" value="ACT_dom"/>
</dbReference>
<dbReference type="PROSITE" id="PS00065">
    <property type="entry name" value="D_2_HYDROXYACID_DH_1"/>
    <property type="match status" value="1"/>
</dbReference>
<dbReference type="EMBL" id="JBHULI010000002">
    <property type="protein sequence ID" value="MFD2531042.1"/>
    <property type="molecule type" value="Genomic_DNA"/>
</dbReference>
<dbReference type="InterPro" id="IPR050223">
    <property type="entry name" value="D-isomer_2-hydroxyacid_DH"/>
</dbReference>
<comment type="catalytic activity">
    <reaction evidence="9">
        <text>(R)-2-hydroxyglutarate + NAD(+) = 2-oxoglutarate + NADH + H(+)</text>
        <dbReference type="Rhea" id="RHEA:49612"/>
        <dbReference type="ChEBI" id="CHEBI:15378"/>
        <dbReference type="ChEBI" id="CHEBI:15801"/>
        <dbReference type="ChEBI" id="CHEBI:16810"/>
        <dbReference type="ChEBI" id="CHEBI:57540"/>
        <dbReference type="ChEBI" id="CHEBI:57945"/>
        <dbReference type="EC" id="1.1.1.399"/>
    </reaction>
</comment>
<dbReference type="NCBIfam" id="NF008759">
    <property type="entry name" value="PRK11790.1"/>
    <property type="match status" value="1"/>
</dbReference>
<evidence type="ECO:0000256" key="9">
    <source>
        <dbReference type="ARBA" id="ARBA00048126"/>
    </source>
</evidence>
<sequence length="413" mass="46166">MTEAKNDLSYPKEQIKVLLLEGIHPKAKENFERHHFVNIETHDVAWSEEELLEHIEDVQIIGVRSKTHLTKKVIEKANKLKAIGCFCIGTNQVDLDAAMMAGITVFNSPYSNTRSVAELVIAESIMLMRRIPLRDKKAHEGIWLKDAKDSYEVRGKKIGIIGYGHIGSQVSVLAENMGFDVLYYDIEPKLPMGNATRMESLDELLHRSDIVTLHVPATPGTKNLIDTENISKMKKGSILLNLSRGSVVDIPALKDALESGHVSGAGIDVYPEEPESKGEAFKTELQNIPNVILTPHIGGSTLEAQYNIGIDVSTKLINLIDDGTTVGSHTVPPLNLPKQKDAHRILHIHENKPGVLSEINNLLSEMDINILGQYLKTNEHIGYVVLDMDKEYDDRILEEMNKVKHTIRTRILY</sequence>
<evidence type="ECO:0000256" key="11">
    <source>
        <dbReference type="RuleBase" id="RU003719"/>
    </source>
</evidence>
<dbReference type="CDD" id="cd12176">
    <property type="entry name" value="PGDH_3"/>
    <property type="match status" value="1"/>
</dbReference>
<dbReference type="GO" id="GO:0004617">
    <property type="term" value="F:phosphoglycerate dehydrogenase activity"/>
    <property type="evidence" value="ECO:0007669"/>
    <property type="project" value="UniProtKB-EC"/>
</dbReference>
<dbReference type="PROSITE" id="PS00670">
    <property type="entry name" value="D_2_HYDROXYACID_DH_2"/>
    <property type="match status" value="1"/>
</dbReference>
<dbReference type="InterPro" id="IPR029753">
    <property type="entry name" value="D-isomer_DH_CS"/>
</dbReference>
<evidence type="ECO:0000256" key="1">
    <source>
        <dbReference type="ARBA" id="ARBA00003800"/>
    </source>
</evidence>
<keyword evidence="7 11" id="KW-0560">Oxidoreductase</keyword>
<comment type="catalytic activity">
    <reaction evidence="10">
        <text>(2R)-3-phosphoglycerate + NAD(+) = 3-phosphooxypyruvate + NADH + H(+)</text>
        <dbReference type="Rhea" id="RHEA:12641"/>
        <dbReference type="ChEBI" id="CHEBI:15378"/>
        <dbReference type="ChEBI" id="CHEBI:18110"/>
        <dbReference type="ChEBI" id="CHEBI:57540"/>
        <dbReference type="ChEBI" id="CHEBI:57945"/>
        <dbReference type="ChEBI" id="CHEBI:58272"/>
        <dbReference type="EC" id="1.1.1.95"/>
    </reaction>
</comment>
<dbReference type="CDD" id="cd04901">
    <property type="entry name" value="ACT_3PGDH"/>
    <property type="match status" value="1"/>
</dbReference>
<evidence type="ECO:0000256" key="10">
    <source>
        <dbReference type="ARBA" id="ARBA00048731"/>
    </source>
</evidence>
<dbReference type="SUPFAM" id="SSF52283">
    <property type="entry name" value="Formate/glycerate dehydrogenase catalytic domain-like"/>
    <property type="match status" value="1"/>
</dbReference>
<comment type="pathway">
    <text evidence="2">Amino-acid biosynthesis; L-serine biosynthesis; L-serine from 3-phospho-D-glycerate: step 1/3.</text>
</comment>
<dbReference type="InterPro" id="IPR006139">
    <property type="entry name" value="D-isomer_2_OHA_DH_cat_dom"/>
</dbReference>
<dbReference type="Pfam" id="PF00389">
    <property type="entry name" value="2-Hacid_dh"/>
    <property type="match status" value="1"/>
</dbReference>
<name>A0ABW5JIB5_9BACT</name>
<evidence type="ECO:0000256" key="4">
    <source>
        <dbReference type="ARBA" id="ARBA00013001"/>
    </source>
</evidence>
<dbReference type="EC" id="1.1.1.399" evidence="4"/>
<evidence type="ECO:0000313" key="14">
    <source>
        <dbReference type="Proteomes" id="UP001597460"/>
    </source>
</evidence>
<dbReference type="InterPro" id="IPR036291">
    <property type="entry name" value="NAD(P)-bd_dom_sf"/>
</dbReference>
<feature type="domain" description="ACT" evidence="12">
    <location>
        <begin position="344"/>
        <end position="413"/>
    </location>
</feature>
<dbReference type="Pfam" id="PF22629">
    <property type="entry name" value="ACT_AHAS_ss"/>
    <property type="match status" value="1"/>
</dbReference>
<dbReference type="SUPFAM" id="SSF55021">
    <property type="entry name" value="ACT-like"/>
    <property type="match status" value="1"/>
</dbReference>
<keyword evidence="14" id="KW-1185">Reference proteome</keyword>